<dbReference type="EMBL" id="JAGJCF010000005">
    <property type="protein sequence ID" value="MBP0615989.1"/>
    <property type="molecule type" value="Genomic_DNA"/>
</dbReference>
<accession>A0ABS4BGW3</accession>
<dbReference type="Pfam" id="PF01850">
    <property type="entry name" value="PIN"/>
    <property type="match status" value="1"/>
</dbReference>
<feature type="domain" description="PIN" evidence="1">
    <location>
        <begin position="6"/>
        <end position="123"/>
    </location>
</feature>
<organism evidence="2 3">
    <name type="scientific">Jiella mangrovi</name>
    <dbReference type="NCBI Taxonomy" id="2821407"/>
    <lineage>
        <taxon>Bacteria</taxon>
        <taxon>Pseudomonadati</taxon>
        <taxon>Pseudomonadota</taxon>
        <taxon>Alphaproteobacteria</taxon>
        <taxon>Hyphomicrobiales</taxon>
        <taxon>Aurantimonadaceae</taxon>
        <taxon>Jiella</taxon>
    </lineage>
</organism>
<dbReference type="SUPFAM" id="SSF88723">
    <property type="entry name" value="PIN domain-like"/>
    <property type="match status" value="1"/>
</dbReference>
<gene>
    <name evidence="2" type="ORF">J6595_10380</name>
</gene>
<dbReference type="CDD" id="cd09874">
    <property type="entry name" value="PIN_MT3492-like"/>
    <property type="match status" value="1"/>
</dbReference>
<evidence type="ECO:0000313" key="2">
    <source>
        <dbReference type="EMBL" id="MBP0615989.1"/>
    </source>
</evidence>
<dbReference type="InterPro" id="IPR002716">
    <property type="entry name" value="PIN_dom"/>
</dbReference>
<dbReference type="Gene3D" id="3.40.50.1010">
    <property type="entry name" value="5'-nuclease"/>
    <property type="match status" value="1"/>
</dbReference>
<sequence length="143" mass="16090">MTRPAIYLDTNVVIRLMEYRDDEVRSLLADLHERQGVVVTSELTLAEALVFPIKDDDQSMISHYESFLTTSDGVVVVPVTRAILRKSAEIRADFGSRTPDSIHVATALEAECHFFLTSDRRIRTPEPLTILEIGQSSDWTGLE</sequence>
<proteinExistence type="predicted"/>
<comment type="caution">
    <text evidence="2">The sequence shown here is derived from an EMBL/GenBank/DDBJ whole genome shotgun (WGS) entry which is preliminary data.</text>
</comment>
<evidence type="ECO:0000259" key="1">
    <source>
        <dbReference type="Pfam" id="PF01850"/>
    </source>
</evidence>
<protein>
    <submittedName>
        <fullName evidence="2">Type II toxin-antitoxin system VapC family toxin</fullName>
    </submittedName>
</protein>
<evidence type="ECO:0000313" key="3">
    <source>
        <dbReference type="Proteomes" id="UP000678276"/>
    </source>
</evidence>
<reference evidence="2 3" key="1">
    <citation type="submission" date="2021-04" db="EMBL/GenBank/DDBJ databases">
        <title>Whole genome sequence of Jiella sp. KSK16Y-1.</title>
        <authorList>
            <person name="Tuo L."/>
        </authorList>
    </citation>
    <scope>NUCLEOTIDE SEQUENCE [LARGE SCALE GENOMIC DNA]</scope>
    <source>
        <strain evidence="2 3">KSK16Y-1</strain>
    </source>
</reference>
<name>A0ABS4BGW3_9HYPH</name>
<keyword evidence="3" id="KW-1185">Reference proteome</keyword>
<dbReference type="RefSeq" id="WP_209594393.1">
    <property type="nucleotide sequence ID" value="NZ_JAGJCF010000005.1"/>
</dbReference>
<dbReference type="InterPro" id="IPR029060">
    <property type="entry name" value="PIN-like_dom_sf"/>
</dbReference>
<dbReference type="Proteomes" id="UP000678276">
    <property type="component" value="Unassembled WGS sequence"/>
</dbReference>